<dbReference type="InterPro" id="IPR024660">
    <property type="entry name" value="UCS_central_dom"/>
</dbReference>
<keyword evidence="6" id="KW-0963">Cytoplasm</keyword>
<gene>
    <name evidence="21" type="ORF">BZG36_03295</name>
</gene>
<evidence type="ECO:0000256" key="1">
    <source>
        <dbReference type="ARBA" id="ARBA00004123"/>
    </source>
</evidence>
<feature type="compositionally biased region" description="Low complexity" evidence="19">
    <location>
        <begin position="1762"/>
        <end position="1771"/>
    </location>
</feature>
<comment type="similarity">
    <text evidence="4">Belongs to the CSN1 family.</text>
</comment>
<dbReference type="Pfam" id="PF00515">
    <property type="entry name" value="TPR_1"/>
    <property type="match status" value="1"/>
</dbReference>
<keyword evidence="18" id="KW-0175">Coiled coil</keyword>
<evidence type="ECO:0000256" key="9">
    <source>
        <dbReference type="ARBA" id="ARBA00022737"/>
    </source>
</evidence>
<dbReference type="InterPro" id="IPR016024">
    <property type="entry name" value="ARM-type_fold"/>
</dbReference>
<keyword evidence="22" id="KW-1185">Reference proteome</keyword>
<proteinExistence type="inferred from homology"/>
<dbReference type="Pfam" id="PF03501">
    <property type="entry name" value="S10_plectin"/>
    <property type="match status" value="1"/>
</dbReference>
<evidence type="ECO:0000256" key="7">
    <source>
        <dbReference type="ARBA" id="ARBA00022540"/>
    </source>
</evidence>
<dbReference type="SUPFAM" id="SSF48452">
    <property type="entry name" value="TPR-like"/>
    <property type="match status" value="2"/>
</dbReference>
<evidence type="ECO:0000256" key="14">
    <source>
        <dbReference type="ARBA" id="ARBA00022980"/>
    </source>
</evidence>
<dbReference type="SMART" id="SM00028">
    <property type="entry name" value="TPR"/>
    <property type="match status" value="10"/>
</dbReference>
<evidence type="ECO:0000256" key="11">
    <source>
        <dbReference type="ARBA" id="ARBA00022790"/>
    </source>
</evidence>
<feature type="compositionally biased region" description="Basic and acidic residues" evidence="19">
    <location>
        <begin position="1601"/>
        <end position="1610"/>
    </location>
</feature>
<dbReference type="PANTHER" id="PTHR14145:SF2">
    <property type="entry name" value="COP9 SIGNALOSOME COMPLEX SUBUNIT 1"/>
    <property type="match status" value="1"/>
</dbReference>
<evidence type="ECO:0000256" key="5">
    <source>
        <dbReference type="ARBA" id="ARBA00022473"/>
    </source>
</evidence>
<evidence type="ECO:0000259" key="20">
    <source>
        <dbReference type="PROSITE" id="PS50250"/>
    </source>
</evidence>
<keyword evidence="14" id="KW-0689">Ribosomal protein</keyword>
<keyword evidence="11" id="KW-0736">Signalosome</keyword>
<accession>A0A261XZC7</accession>
<dbReference type="Gene3D" id="1.10.10.10">
    <property type="entry name" value="Winged helix-like DNA-binding domain superfamily/Winged helix DNA-binding domain"/>
    <property type="match status" value="1"/>
</dbReference>
<keyword evidence="8" id="KW-0517">Myogenesis</keyword>
<dbReference type="PROSITE" id="PS50293">
    <property type="entry name" value="TPR_REGION"/>
    <property type="match status" value="2"/>
</dbReference>
<dbReference type="OrthoDB" id="422427at2759"/>
<evidence type="ECO:0000256" key="15">
    <source>
        <dbReference type="ARBA" id="ARBA00023242"/>
    </source>
</evidence>
<feature type="region of interest" description="Disordered" evidence="19">
    <location>
        <begin position="1760"/>
        <end position="1813"/>
    </location>
</feature>
<evidence type="ECO:0000313" key="22">
    <source>
        <dbReference type="Proteomes" id="UP000242875"/>
    </source>
</evidence>
<feature type="repeat" description="TPR" evidence="17">
    <location>
        <begin position="1170"/>
        <end position="1203"/>
    </location>
</feature>
<feature type="compositionally biased region" description="Polar residues" evidence="19">
    <location>
        <begin position="1536"/>
        <end position="1557"/>
    </location>
</feature>
<dbReference type="Gene3D" id="1.25.10.10">
    <property type="entry name" value="Leucine-rich Repeat Variant"/>
    <property type="match status" value="1"/>
</dbReference>
<comment type="similarity">
    <text evidence="3">Belongs to the eukaryotic ribosomal protein eS10 family.</text>
</comment>
<dbReference type="InterPro" id="IPR019585">
    <property type="entry name" value="Rpn7/CSN1"/>
</dbReference>
<dbReference type="InterPro" id="IPR011989">
    <property type="entry name" value="ARM-like"/>
</dbReference>
<evidence type="ECO:0000256" key="4">
    <source>
        <dbReference type="ARBA" id="ARBA00008793"/>
    </source>
</evidence>
<evidence type="ECO:0000256" key="12">
    <source>
        <dbReference type="ARBA" id="ARBA00022803"/>
    </source>
</evidence>
<evidence type="ECO:0000256" key="8">
    <source>
        <dbReference type="ARBA" id="ARBA00022541"/>
    </source>
</evidence>
<dbReference type="Pfam" id="PF10602">
    <property type="entry name" value="RPN7"/>
    <property type="match status" value="1"/>
</dbReference>
<dbReference type="InterPro" id="IPR036390">
    <property type="entry name" value="WH_DNA-bd_sf"/>
</dbReference>
<protein>
    <recommendedName>
        <fullName evidence="20">PCI domain-containing protein</fullName>
    </recommendedName>
</protein>
<dbReference type="SUPFAM" id="SSF48371">
    <property type="entry name" value="ARM repeat"/>
    <property type="match status" value="1"/>
</dbReference>
<keyword evidence="13" id="KW-0648">Protein biosynthesis</keyword>
<dbReference type="GO" id="GO:0030154">
    <property type="term" value="P:cell differentiation"/>
    <property type="evidence" value="ECO:0007669"/>
    <property type="project" value="UniProtKB-KW"/>
</dbReference>
<keyword evidence="15" id="KW-0539">Nucleus</keyword>
<dbReference type="SMART" id="SM00088">
    <property type="entry name" value="PINT"/>
    <property type="match status" value="1"/>
</dbReference>
<keyword evidence="5" id="KW-0217">Developmental protein</keyword>
<keyword evidence="12 17" id="KW-0802">TPR repeat</keyword>
<evidence type="ECO:0000313" key="21">
    <source>
        <dbReference type="EMBL" id="OZJ03716.1"/>
    </source>
</evidence>
<dbReference type="Pfam" id="PF01399">
    <property type="entry name" value="PCI"/>
    <property type="match status" value="1"/>
</dbReference>
<dbReference type="GO" id="GO:0003743">
    <property type="term" value="F:translation initiation factor activity"/>
    <property type="evidence" value="ECO:0007669"/>
    <property type="project" value="UniProtKB-KW"/>
</dbReference>
<evidence type="ECO:0000256" key="10">
    <source>
        <dbReference type="ARBA" id="ARBA00022782"/>
    </source>
</evidence>
<reference evidence="21 22" key="1">
    <citation type="journal article" date="2017" name="Mycologia">
        <title>Bifiguratus adelaidae, gen. et sp. nov., a new member of Mucoromycotina in endophytic and soil-dwelling habitats.</title>
        <authorList>
            <person name="Torres-Cruz T.J."/>
            <person name="Billingsley Tobias T.L."/>
            <person name="Almatruk M."/>
            <person name="Hesse C."/>
            <person name="Kuske C.R."/>
            <person name="Desiro A."/>
            <person name="Benucci G.M."/>
            <person name="Bonito G."/>
            <person name="Stajich J.E."/>
            <person name="Dunlap C."/>
            <person name="Arnold A.E."/>
            <person name="Porras-Alfaro A."/>
        </authorList>
    </citation>
    <scope>NUCLEOTIDE SEQUENCE [LARGE SCALE GENOMIC DNA]</scope>
    <source>
        <strain evidence="21 22">AZ0501</strain>
    </source>
</reference>
<feature type="region of interest" description="Disordered" evidence="19">
    <location>
        <begin position="1481"/>
        <end position="1636"/>
    </location>
</feature>
<keyword evidence="16" id="KW-0687">Ribonucleoprotein</keyword>
<evidence type="ECO:0000256" key="3">
    <source>
        <dbReference type="ARBA" id="ARBA00007278"/>
    </source>
</evidence>
<dbReference type="Pfam" id="PF07719">
    <property type="entry name" value="TPR_2"/>
    <property type="match status" value="1"/>
</dbReference>
<dbReference type="Proteomes" id="UP000242875">
    <property type="component" value="Unassembled WGS sequence"/>
</dbReference>
<evidence type="ECO:0000256" key="17">
    <source>
        <dbReference type="PROSITE-ProRule" id="PRU00339"/>
    </source>
</evidence>
<dbReference type="Gene3D" id="1.25.40.10">
    <property type="entry name" value="Tetratricopeptide repeat domain"/>
    <property type="match status" value="3"/>
</dbReference>
<dbReference type="PROSITE" id="PS50250">
    <property type="entry name" value="PCI"/>
    <property type="match status" value="1"/>
</dbReference>
<dbReference type="GO" id="GO:0005840">
    <property type="term" value="C:ribosome"/>
    <property type="evidence" value="ECO:0007669"/>
    <property type="project" value="UniProtKB-KW"/>
</dbReference>
<organism evidence="21 22">
    <name type="scientific">Bifiguratus adelaidae</name>
    <dbReference type="NCBI Taxonomy" id="1938954"/>
    <lineage>
        <taxon>Eukaryota</taxon>
        <taxon>Fungi</taxon>
        <taxon>Fungi incertae sedis</taxon>
        <taxon>Mucoromycota</taxon>
        <taxon>Mucoromycotina</taxon>
        <taxon>Endogonomycetes</taxon>
        <taxon>Endogonales</taxon>
        <taxon>Endogonales incertae sedis</taxon>
        <taxon>Bifiguratus</taxon>
    </lineage>
</organism>
<dbReference type="InterPro" id="IPR036388">
    <property type="entry name" value="WH-like_DNA-bd_sf"/>
</dbReference>
<keyword evidence="7" id="KW-0396">Initiation factor</keyword>
<comment type="caution">
    <text evidence="21">The sequence shown here is derived from an EMBL/GenBank/DDBJ whole genome shotgun (WGS) entry which is preliminary data.</text>
</comment>
<evidence type="ECO:0000256" key="19">
    <source>
        <dbReference type="SAM" id="MobiDB-lite"/>
    </source>
</evidence>
<dbReference type="GO" id="GO:0008180">
    <property type="term" value="C:COP9 signalosome"/>
    <property type="evidence" value="ECO:0007669"/>
    <property type="project" value="UniProtKB-KW"/>
</dbReference>
<evidence type="ECO:0000256" key="18">
    <source>
        <dbReference type="SAM" id="Coils"/>
    </source>
</evidence>
<feature type="repeat" description="TPR" evidence="17">
    <location>
        <begin position="1252"/>
        <end position="1285"/>
    </location>
</feature>
<dbReference type="EMBL" id="MVBO01000072">
    <property type="protein sequence ID" value="OZJ03716.1"/>
    <property type="molecule type" value="Genomic_DNA"/>
</dbReference>
<feature type="compositionally biased region" description="Polar residues" evidence="19">
    <location>
        <begin position="1481"/>
        <end position="1511"/>
    </location>
</feature>
<evidence type="ECO:0000256" key="16">
    <source>
        <dbReference type="ARBA" id="ARBA00023274"/>
    </source>
</evidence>
<feature type="coiled-coil region" evidence="18">
    <location>
        <begin position="843"/>
        <end position="870"/>
    </location>
</feature>
<dbReference type="Pfam" id="PF11701">
    <property type="entry name" value="UNC45-central"/>
    <property type="match status" value="1"/>
</dbReference>
<evidence type="ECO:0000256" key="2">
    <source>
        <dbReference type="ARBA" id="ARBA00004556"/>
    </source>
</evidence>
<keyword evidence="10" id="KW-0221">Differentiation</keyword>
<feature type="repeat" description="TPR" evidence="17">
    <location>
        <begin position="1360"/>
        <end position="1393"/>
    </location>
</feature>
<keyword evidence="9" id="KW-0677">Repeat</keyword>
<feature type="repeat" description="TPR" evidence="17">
    <location>
        <begin position="1289"/>
        <end position="1322"/>
    </location>
</feature>
<comment type="subcellular location">
    <subcellularLocation>
        <location evidence="2">Cytoplasm</location>
        <location evidence="2">Perinuclear region</location>
    </subcellularLocation>
    <subcellularLocation>
        <location evidence="1">Nucleus</location>
    </subcellularLocation>
</comment>
<dbReference type="FunFam" id="1.10.10.10:FF:000025">
    <property type="entry name" value="40S ribosomal protein S10"/>
    <property type="match status" value="1"/>
</dbReference>
<dbReference type="Pfam" id="PF13181">
    <property type="entry name" value="TPR_8"/>
    <property type="match status" value="2"/>
</dbReference>
<dbReference type="GO" id="GO:1990904">
    <property type="term" value="C:ribonucleoprotein complex"/>
    <property type="evidence" value="ECO:0007669"/>
    <property type="project" value="UniProtKB-KW"/>
</dbReference>
<feature type="coiled-coil region" evidence="18">
    <location>
        <begin position="1084"/>
        <end position="1111"/>
    </location>
</feature>
<dbReference type="InterPro" id="IPR019734">
    <property type="entry name" value="TPR_rpt"/>
</dbReference>
<dbReference type="PANTHER" id="PTHR14145">
    <property type="entry name" value="26S PROTESOME SUBUNIT 6"/>
    <property type="match status" value="1"/>
</dbReference>
<dbReference type="InterPro" id="IPR045135">
    <property type="entry name" value="Rpn7_N"/>
</dbReference>
<evidence type="ECO:0000256" key="13">
    <source>
        <dbReference type="ARBA" id="ARBA00022917"/>
    </source>
</evidence>
<dbReference type="InterPro" id="IPR011990">
    <property type="entry name" value="TPR-like_helical_dom_sf"/>
</dbReference>
<dbReference type="GO" id="GO:0048471">
    <property type="term" value="C:perinuclear region of cytoplasm"/>
    <property type="evidence" value="ECO:0007669"/>
    <property type="project" value="UniProtKB-SubCell"/>
</dbReference>
<dbReference type="PROSITE" id="PS50005">
    <property type="entry name" value="TPR"/>
    <property type="match status" value="5"/>
</dbReference>
<dbReference type="InterPro" id="IPR000717">
    <property type="entry name" value="PCI_dom"/>
</dbReference>
<feature type="repeat" description="TPR" evidence="17">
    <location>
        <begin position="1394"/>
        <end position="1427"/>
    </location>
</feature>
<dbReference type="Gene3D" id="1.25.40.570">
    <property type="match status" value="1"/>
</dbReference>
<dbReference type="InterPro" id="IPR005326">
    <property type="entry name" value="Plectin_eS10_N"/>
</dbReference>
<dbReference type="SUPFAM" id="SSF46785">
    <property type="entry name" value="Winged helix' DNA-binding domain"/>
    <property type="match status" value="1"/>
</dbReference>
<dbReference type="InterPro" id="IPR013105">
    <property type="entry name" value="TPR_2"/>
</dbReference>
<feature type="compositionally biased region" description="Basic and acidic residues" evidence="19">
    <location>
        <begin position="1772"/>
        <end position="1799"/>
    </location>
</feature>
<name>A0A261XZC7_9FUNG</name>
<feature type="domain" description="PCI" evidence="20">
    <location>
        <begin position="962"/>
        <end position="1132"/>
    </location>
</feature>
<evidence type="ECO:0000256" key="6">
    <source>
        <dbReference type="ARBA" id="ARBA00022490"/>
    </source>
</evidence>
<sequence>MADKSPEERVEEFTAKLQQLGDDKQDEKCSTLVDRAKAFQASGVLSRALDDVRTALQINKTWQPAIDLAAQLTTTQARVELQEGTAFDTSDLQQQLALISSGTQEDVRQLLDSGFFSELLLLLSKSQDAQKSTMALAAIHNVFQRVESLDGASASATAAEATSLQNLYRLCNKTFLDLLDGTCVEKQKEALEFLVSMFRAHPGAGYYICSQEGVLSELYDIVETSDTSCNILVVQILNHAYDNSKLRQSVAATFGDWISQLVSRTKGASAELYATAIPLATKMMLFKSQDPRDTQPSTADDAVSRLSGQRDALLQKIISAITEGQGDPKTHLSLVEALAYLSVEVDAREQLSKDNAFLKALVKLTISIPATNTALLYGVAEVLGNIAKFKDLLSEEERQISRLREMTSVKNAAMGKGRKLQSPTEIPLMKEDRVSVRVERLVQAGGVLALNHISKVDSENARLKSCQAFVGLSTPSKLRGILVQQGAVKTLRPLAVSQGHSYSPFAAHALAKIAISCNPAIAFPGTIAADLIKPFSALCEGDQLLRQFEALLALTNLTSASDDLRARAYKVNMLTTLENLQFSNNALIQRAATELLCNMLFYEPVFDAYTQDTKATSNKYKLLLAFADSEDLATRRAAGGALAILSQHPTACKLIMSHSIGIPNVIHMIAPAEPIEMKQRGIEIIFNLLQQPNIKVPESLIREGVTHLQALAQCQDSDVAEAANQCLSSDNSLKHDMDATTDYMSVKRQRGEKVVVIAAPENMDLESYIGNYKGHTKIERLLFIAERCPGLAIEAYTLAVAEIKANTLDTARYQATVNSLNNLLEKEGKAPLTVDQKWIELTSKKVKTASEKLEAELKSYKNNLIKESIRMGHNDLGDHYYACGDLGEALKCYTRARDYCTTPKHIIDMCVNVNIELGNYARIHSFVVKAESTQDVADKKSTLAWLKCCSALAHLDSNTPNKFKPAATCLLAVPFEAGSNLSELMSANDVAIYGVLLALASFNRTEIKTNIIDNAEFKNFLELEPQCRELVFAFYNSDYQTCLNLLQRMKDELHLDIHLHSHVDTIYNSIRKKALIQYFSPFLNVDLEKMAAAFNTDIKSLEAELVTLISEDEISARIDTHRKQYVSSQLCVITPLHALLWKEWVNCYVEKTDSAAEFFQRVVQHGATDASILGALGYCFVRMNRLEDAYAVFQQAVQDSQNAHASIGRGELCVSVLWFGIGIYSDLTNAPEHAEEAFTSVLRYNPDYEMANDIYFRLGIIYKKQQRYDLSLQCFRHVQANPPYPLVEADIYYQIGHVQELQKDYNLARDSYEHVLDQTPNHAKVLKRLGWLYHQSASFTNYATAIQLLSQALSLDDTDPETYFFLGRCYMKKQDYTKAKNAYQEAVNYGSKNAVYWCSIGVLYYQINQYRDALEAYTKAIKLNPELSETWYNLGTLYESCNDQFHDALDAYQKAWQLDPSNQHVRQRLELLRIQMGYSSNPASSISQPLNPSSYQGTSGTSSATHANGSSAAYEAQTGASPRPRAAEGKSVSPLDVSSQIQSPGTPLPDPSTSTPREQWYKAMSSKAPAPYNQPSSSLSTPGYPVSAAQSDPNAQHHRSVSLDKRDRTRMSSISERNRRLTWAHTSTSGDQRDDRNETAASVLMSFREENTPTARDFDGNDDIVNMLISKQNRKLIYEAIFKDGVLVAQKDFNAAKHPEIDVPNLEVIKSMQSLNSKGFVKTQFSWQYYYYTLTTEGIDYLREYLHLPSEIVPATFKKAARPMGARPPRAGGDREYRPRDRDDYRRKEGAGGDFKPEFRGGFGRGRREAPAS</sequence>